<sequence>MNDFVVPRGHQKKSQPDGSPYPLGTESIEQYIKAVVDLYQSQKSQEVNQHPHPRGHAVLCWKKALAYEQREVNRKLKIDRSIGSIQDGYTNAEMLEVCDHFLVNCSESALRDRMTFLFNHMLFLRGEDSRALDFADMFTLPFED</sequence>
<dbReference type="EMBL" id="CBTN010000086">
    <property type="protein sequence ID" value="CDH60231.1"/>
    <property type="molecule type" value="Genomic_DNA"/>
</dbReference>
<keyword evidence="3" id="KW-1185">Reference proteome</keyword>
<proteinExistence type="predicted"/>
<reference evidence="2" key="1">
    <citation type="submission" date="2013-08" db="EMBL/GenBank/DDBJ databases">
        <title>Gene expansion shapes genome architecture in the human pathogen Lichtheimia corymbifera: an evolutionary genomics analysis in the ancient terrestrial Mucorales (Mucoromycotina).</title>
        <authorList>
            <person name="Schwartze V.U."/>
            <person name="Winter S."/>
            <person name="Shelest E."/>
            <person name="Marcet-Houben M."/>
            <person name="Horn F."/>
            <person name="Wehner S."/>
            <person name="Hoffmann K."/>
            <person name="Riege K."/>
            <person name="Sammeth M."/>
            <person name="Nowrousian M."/>
            <person name="Valiante V."/>
            <person name="Linde J."/>
            <person name="Jacobsen I.D."/>
            <person name="Marz M."/>
            <person name="Brakhage A.A."/>
            <person name="Gabaldon T."/>
            <person name="Bocker S."/>
            <person name="Voigt K."/>
        </authorList>
    </citation>
    <scope>NUCLEOTIDE SEQUENCE [LARGE SCALE GENOMIC DNA]</scope>
    <source>
        <strain evidence="2">FSU 9682</strain>
    </source>
</reference>
<comment type="caution">
    <text evidence="2">The sequence shown here is derived from an EMBL/GenBank/DDBJ whole genome shotgun (WGS) entry which is preliminary data.</text>
</comment>
<protein>
    <recommendedName>
        <fullName evidence="4">Ndc10 domain-containing protein</fullName>
    </recommendedName>
</protein>
<evidence type="ECO:0000313" key="2">
    <source>
        <dbReference type="EMBL" id="CDH60231.1"/>
    </source>
</evidence>
<feature type="region of interest" description="Disordered" evidence="1">
    <location>
        <begin position="1"/>
        <end position="23"/>
    </location>
</feature>
<gene>
    <name evidence="2" type="ORF">LCOR_11019.1</name>
</gene>
<dbReference type="VEuPathDB" id="FungiDB:LCOR_11019.1"/>
<dbReference type="Proteomes" id="UP000027586">
    <property type="component" value="Unassembled WGS sequence"/>
</dbReference>
<evidence type="ECO:0000313" key="3">
    <source>
        <dbReference type="Proteomes" id="UP000027586"/>
    </source>
</evidence>
<accession>A0A068SG45</accession>
<organism evidence="2 3">
    <name type="scientific">Lichtheimia corymbifera JMRC:FSU:9682</name>
    <dbReference type="NCBI Taxonomy" id="1263082"/>
    <lineage>
        <taxon>Eukaryota</taxon>
        <taxon>Fungi</taxon>
        <taxon>Fungi incertae sedis</taxon>
        <taxon>Mucoromycota</taxon>
        <taxon>Mucoromycotina</taxon>
        <taxon>Mucoromycetes</taxon>
        <taxon>Mucorales</taxon>
        <taxon>Lichtheimiaceae</taxon>
        <taxon>Lichtheimia</taxon>
    </lineage>
</organism>
<dbReference type="OrthoDB" id="2281860at2759"/>
<evidence type="ECO:0008006" key="4">
    <source>
        <dbReference type="Google" id="ProtNLM"/>
    </source>
</evidence>
<evidence type="ECO:0000256" key="1">
    <source>
        <dbReference type="SAM" id="MobiDB-lite"/>
    </source>
</evidence>
<name>A0A068SG45_9FUNG</name>
<dbReference type="AlphaFoldDB" id="A0A068SG45"/>